<keyword evidence="3" id="KW-1185">Reference proteome</keyword>
<dbReference type="Proteomes" id="UP001314263">
    <property type="component" value="Unassembled WGS sequence"/>
</dbReference>
<protein>
    <submittedName>
        <fullName evidence="2">Uncharacterized protein</fullName>
    </submittedName>
</protein>
<evidence type="ECO:0000256" key="1">
    <source>
        <dbReference type="SAM" id="MobiDB-lite"/>
    </source>
</evidence>
<proteinExistence type="predicted"/>
<organism evidence="2 3">
    <name type="scientific">Coccomyxa viridis</name>
    <dbReference type="NCBI Taxonomy" id="1274662"/>
    <lineage>
        <taxon>Eukaryota</taxon>
        <taxon>Viridiplantae</taxon>
        <taxon>Chlorophyta</taxon>
        <taxon>core chlorophytes</taxon>
        <taxon>Trebouxiophyceae</taxon>
        <taxon>Trebouxiophyceae incertae sedis</taxon>
        <taxon>Coccomyxaceae</taxon>
        <taxon>Coccomyxa</taxon>
    </lineage>
</organism>
<dbReference type="InterPro" id="IPR023366">
    <property type="entry name" value="ATP_synth_asu-like_sf"/>
</dbReference>
<accession>A0AAV1I019</accession>
<feature type="region of interest" description="Disordered" evidence="1">
    <location>
        <begin position="61"/>
        <end position="80"/>
    </location>
</feature>
<dbReference type="EMBL" id="CAUYUE010000004">
    <property type="protein sequence ID" value="CAK0768383.1"/>
    <property type="molecule type" value="Genomic_DNA"/>
</dbReference>
<reference evidence="2 3" key="1">
    <citation type="submission" date="2023-10" db="EMBL/GenBank/DDBJ databases">
        <authorList>
            <person name="Maclean D."/>
            <person name="Macfadyen A."/>
        </authorList>
    </citation>
    <scope>NUCLEOTIDE SEQUENCE [LARGE SCALE GENOMIC DNA]</scope>
</reference>
<evidence type="ECO:0000313" key="2">
    <source>
        <dbReference type="EMBL" id="CAK0768383.1"/>
    </source>
</evidence>
<evidence type="ECO:0000313" key="3">
    <source>
        <dbReference type="Proteomes" id="UP001314263"/>
    </source>
</evidence>
<dbReference type="Gene3D" id="2.40.30.20">
    <property type="match status" value="1"/>
</dbReference>
<gene>
    <name evidence="2" type="ORF">CVIRNUC_003559</name>
</gene>
<name>A0AAV1I019_9CHLO</name>
<sequence length="1817" mass="195704">MSSEGLLYSNRFFKPETDVNKVAAIRSRERDAFRSYFEKQKGNPLLSTSSALPSRTDALEAHQIDEKGSGGHKQTTRASRSRIICIDSRDRDYTLYPDPSTFRLYLSETFNGIRLARLVSTEFPNTEQLIKSQPASKKNNKLYWMNGPEELDAGEEYSISITPGNYTVNTLATEIMTKTAAVPRNFPTSSGGPIYHNFNVVVDNITNQFIIRQNTSTTLNNPISTTAGSAVVTVAQDEHGLLPGQIVNISGSSKVGGVPADTLNASQVISVDIARVDNLTRNATSEQTLVTFGISTTQLQGRVVTTTGSDVIIGKGTAFLSAVDSNNLALLAPGTMLTIGYNTYTIRNIQSETILTIEEVCTESFNGYTLIDNIFPGDINGGVEPDATDSTKTLINTVNNKLRNINYYLHVAGVGTSTASTAATELAEDSAYETANALLSFNNFAAAQSNLTIYTPDLQRLLLVAFDNRDPTYTVFNQFSVSASIQHFNLVTSTSSDSVINLTGTGTSPAQTATVSLPTSTLSTLDTLQVLQIGLAGWVVAFDTTECLYYLKPPTGPLFTYNGLSYETLTPYSLSMSGSQLGLLGSTSGSVVMSDQTVPPATPVTVNSLYNQMDVLDSNGDRLYTVDLQYTTHYDSVAALADAINTIILTTQNVHIITVSYKQGLNRVVMAPLASASFFEFSVAFQQAPAGSSSLADALGFSSATLQQNACIRSRTPVQNYLSTGYYSHPFLDTINAVPHYLSRALRGMGVVQNTSNLLQGYSDVYDFPSVVGTTPSGVLTGNISGRQLTVVSNPPSVMNMVSGHTYMTTPSSLSMPSLKASPKDYEVFAVNLQYIERLNATVFSFARRSDGKVFAAEPLELEYDRCYVFDLRNLPNTSSLKLSRYQNAPYNPNIPSHAQLQLLDLRRYMLNGSFMHLCVPSSDASDTVLYYYDEYSGTRVKTVPTATTSTYTFKYFKAPFIAGTTPPSSTLSALSPPYIQVASPPTPPSTTLTFFQTPVLRFMVGNIYVLDYSNITGDTLELSTTIDGEHFVGYDLTASAYMTFSSPLSRITLDLTGTGPFPERLYYYLESAKGAGGAGYIEIVYPENSGTILLRRKLRDRYDTLLSGGIVATTSDPTVVSSSGVVAAYSPYHGLTGGETFALLDMAPSGNTSNTTAPPTSDTVSETAQAFNVTLDNDRFNLVEDVEGVETVVATIKITGPNTAQPLTMLQPQDIITSVLPLLNSATTNVATWNMVYDSATSTFTFTVTLLATFIATVASRDFPTYGFAFSGYGTDNVDLYNSAAELLGFSQMVGQAVQTVYLTGTGTVAHTTSTSAVDLQQVGLHTFTTPTSQIVNTSLNDQTQLRWSELVMNASGTVSGSLIGAFQNPISGTRFTTDLVVGDQLVIGTDLDQIFTVTVITDDHNVQLDSGVTIAAATTDPSTGLVTPAPTETLYYKLYKVTNASTQQFQTNDKTLFYMNPQAKSTYDYNGGLVDLNHILTRISPLKFSIVETDRLLDQSVISDVLQYTSIKNHNLYYVANNSRYHFTVGSPATSTAVGKGGNPVQIGTGVKFWLDFTGSDTPGDLLGFPNVGGPPISETGIPVATTDASLYHTVQSNTIPDPATLVNVLRTAPGTGNMAGSLQVITVAPHNFEYGDTVFIIGHSGSSNDLAVNNDEGYTVSVVSSALTLIDGAAMRGIFYIPLSLAYGGTGGMAFKKKLNKPFDLSGENYLYLLCPTFSSLSTTTSAIQNPFAKIRLNAPPGSVLFNSFVSSDKIFDDAPLATLEYLDLQVVDYKGIPFDFVNSEWSASIEVIWDISTPSGIGQSSRTNLSLTG</sequence>
<comment type="caution">
    <text evidence="2">The sequence shown here is derived from an EMBL/GenBank/DDBJ whole genome shotgun (WGS) entry which is preliminary data.</text>
</comment>